<keyword evidence="3" id="KW-1185">Reference proteome</keyword>
<evidence type="ECO:0000313" key="2">
    <source>
        <dbReference type="EMBL" id="MEE8658187.1"/>
    </source>
</evidence>
<protein>
    <recommendedName>
        <fullName evidence="4">Phage tail tape measure protein domain-containing protein</fullName>
    </recommendedName>
</protein>
<keyword evidence="1" id="KW-0175">Coiled coil</keyword>
<evidence type="ECO:0008006" key="4">
    <source>
        <dbReference type="Google" id="ProtNLM"/>
    </source>
</evidence>
<evidence type="ECO:0000256" key="1">
    <source>
        <dbReference type="SAM" id="Coils"/>
    </source>
</evidence>
<sequence>MTQDDITPDMKSAGEELDTLQGKAENVAASFDDMARRASASARALSGEMGGAVATLSEKFAKLTQEATNLHARLQALEALRGEMETAAGGGDDADMHQVESQLDAAALKYQQVQRALDNVTQAQNAASGRVGTLGVMSSGAGKVAPQAAQAFQTQALRQSTPQPSVRALSAGGDMAALATQSQLSDMLPKTTQNYAGLSSRLTQATGDFKQQKSAIDELTKSVSSMATTLTNSLSQALVKSSGSGVTFKSVLAQIQTQTISLVAKLSLVNPLLNNIDGGTRGTLFSLARAWGGGRHTAFDAAGDFSGAGLNAGGFDLNAYFQSTRNANKRRDGGWLGAIDSVVRLRGGTSESDLTRYLEGQMQAGVTLSPSPSLNVPKAASASSGILGSIGNIFGSLGHAFSGIGGGFSLGSALGNIGGGRYGNMGSIIGATAGTAIGSAIFPGVGTVVGGLLGGAAGGLFGGLFGHRKNPYTIAQVQAGPDGFSVGKVWNQAQTDNITGPLRKDIDRLNSQFARLGIHVGGG</sequence>
<dbReference type="Proteomes" id="UP001312908">
    <property type="component" value="Unassembled WGS sequence"/>
</dbReference>
<comment type="caution">
    <text evidence="2">The sequence shown here is derived from an EMBL/GenBank/DDBJ whole genome shotgun (WGS) entry which is preliminary data.</text>
</comment>
<accession>A0ABU7U055</accession>
<dbReference type="EMBL" id="JAWJZY010000002">
    <property type="protein sequence ID" value="MEE8658187.1"/>
    <property type="molecule type" value="Genomic_DNA"/>
</dbReference>
<organism evidence="2 3">
    <name type="scientific">Sorlinia euscelidii</name>
    <dbReference type="NCBI Taxonomy" id="3081148"/>
    <lineage>
        <taxon>Bacteria</taxon>
        <taxon>Pseudomonadati</taxon>
        <taxon>Pseudomonadota</taxon>
        <taxon>Alphaproteobacteria</taxon>
        <taxon>Acetobacterales</taxon>
        <taxon>Acetobacteraceae</taxon>
        <taxon>Sorlinia</taxon>
    </lineage>
</organism>
<reference evidence="2 3" key="1">
    <citation type="submission" date="2023-10" db="EMBL/GenBank/DDBJ databases">
        <title>Sorlinia euscelidii gen. nov., sp. nov., an acetic acid bacteria isolated from the gut of Euscelidius variegatus emitter.</title>
        <authorList>
            <person name="Michoud G."/>
            <person name="Marasco R."/>
            <person name="Seferji K."/>
            <person name="Gonella E."/>
            <person name="Garuglieri E."/>
            <person name="Alma A."/>
            <person name="Mapelli F."/>
            <person name="Borin S."/>
            <person name="Daffonchio D."/>
            <person name="Crotti E."/>
        </authorList>
    </citation>
    <scope>NUCLEOTIDE SEQUENCE [LARGE SCALE GENOMIC DNA]</scope>
    <source>
        <strain evidence="2 3">EV16P</strain>
    </source>
</reference>
<name>A0ABU7U055_9PROT</name>
<evidence type="ECO:0000313" key="3">
    <source>
        <dbReference type="Proteomes" id="UP001312908"/>
    </source>
</evidence>
<gene>
    <name evidence="2" type="ORF">DOFOFD_04095</name>
</gene>
<proteinExistence type="predicted"/>
<feature type="coiled-coil region" evidence="1">
    <location>
        <begin position="53"/>
        <end position="123"/>
    </location>
</feature>